<name>A0A956NCA3_UNCEI</name>
<keyword evidence="3" id="KW-0378">Hydrolase</keyword>
<dbReference type="PROSITE" id="PS50056">
    <property type="entry name" value="TYR_PHOSPHATASE_2"/>
    <property type="match status" value="1"/>
</dbReference>
<dbReference type="Gene3D" id="3.60.10.10">
    <property type="entry name" value="Endonuclease/exonuclease/phosphatase"/>
    <property type="match status" value="1"/>
</dbReference>
<keyword evidence="3" id="KW-0255">Endonuclease</keyword>
<dbReference type="SUPFAM" id="SSF56219">
    <property type="entry name" value="DNase I-like"/>
    <property type="match status" value="1"/>
</dbReference>
<reference evidence="3" key="2">
    <citation type="journal article" date="2021" name="Microbiome">
        <title>Successional dynamics and alternative stable states in a saline activated sludge microbial community over 9 years.</title>
        <authorList>
            <person name="Wang Y."/>
            <person name="Ye J."/>
            <person name="Ju F."/>
            <person name="Liu L."/>
            <person name="Boyd J.A."/>
            <person name="Deng Y."/>
            <person name="Parks D.H."/>
            <person name="Jiang X."/>
            <person name="Yin X."/>
            <person name="Woodcroft B.J."/>
            <person name="Tyson G.W."/>
            <person name="Hugenholtz P."/>
            <person name="Polz M.F."/>
            <person name="Zhang T."/>
        </authorList>
    </citation>
    <scope>NUCLEOTIDE SEQUENCE</scope>
    <source>
        <strain evidence="3">HKST-UBA02</strain>
    </source>
</reference>
<feature type="signal peptide" evidence="1">
    <location>
        <begin position="1"/>
        <end position="23"/>
    </location>
</feature>
<evidence type="ECO:0000256" key="1">
    <source>
        <dbReference type="SAM" id="SignalP"/>
    </source>
</evidence>
<evidence type="ECO:0000313" key="4">
    <source>
        <dbReference type="Proteomes" id="UP000739538"/>
    </source>
</evidence>
<dbReference type="Pfam" id="PF22741">
    <property type="entry name" value="PTP-NADK"/>
    <property type="match status" value="1"/>
</dbReference>
<proteinExistence type="predicted"/>
<comment type="caution">
    <text evidence="3">The sequence shown here is derived from an EMBL/GenBank/DDBJ whole genome shotgun (WGS) entry which is preliminary data.</text>
</comment>
<dbReference type="InterPro" id="IPR005135">
    <property type="entry name" value="Endo/exonuclease/phosphatase"/>
</dbReference>
<dbReference type="AlphaFoldDB" id="A0A956NCA3"/>
<dbReference type="InterPro" id="IPR029021">
    <property type="entry name" value="Prot-tyrosine_phosphatase-like"/>
</dbReference>
<keyword evidence="1" id="KW-0732">Signal</keyword>
<accession>A0A956NCA3</accession>
<dbReference type="InterPro" id="IPR036691">
    <property type="entry name" value="Endo/exonu/phosph_ase_sf"/>
</dbReference>
<dbReference type="GO" id="GO:0004519">
    <property type="term" value="F:endonuclease activity"/>
    <property type="evidence" value="ECO:0007669"/>
    <property type="project" value="UniProtKB-KW"/>
</dbReference>
<protein>
    <submittedName>
        <fullName evidence="3">Endonuclease/exonuclease/phosphatase family protein</fullName>
    </submittedName>
</protein>
<dbReference type="InterPro" id="IPR051916">
    <property type="entry name" value="GPI-anchor_lipid_remodeler"/>
</dbReference>
<dbReference type="InterPro" id="IPR016130">
    <property type="entry name" value="Tyr_Pase_AS"/>
</dbReference>
<dbReference type="PANTHER" id="PTHR14859">
    <property type="entry name" value="CALCOFLUOR WHITE HYPERSENSITIVE PROTEIN PRECURSOR"/>
    <property type="match status" value="1"/>
</dbReference>
<dbReference type="EMBL" id="JAGQHS010000019">
    <property type="protein sequence ID" value="MCA9755298.1"/>
    <property type="molecule type" value="Genomic_DNA"/>
</dbReference>
<dbReference type="SUPFAM" id="SSF52799">
    <property type="entry name" value="(Phosphotyrosine protein) phosphatases II"/>
    <property type="match status" value="1"/>
</dbReference>
<dbReference type="GO" id="GO:0016020">
    <property type="term" value="C:membrane"/>
    <property type="evidence" value="ECO:0007669"/>
    <property type="project" value="GOC"/>
</dbReference>
<dbReference type="PANTHER" id="PTHR14859:SF1">
    <property type="entry name" value="PGAP2-INTERACTING PROTEIN"/>
    <property type="match status" value="1"/>
</dbReference>
<keyword evidence="3" id="KW-0540">Nuclease</keyword>
<feature type="domain" description="Tyrosine specific protein phosphatases" evidence="2">
    <location>
        <begin position="363"/>
        <end position="412"/>
    </location>
</feature>
<dbReference type="Gene3D" id="3.90.190.10">
    <property type="entry name" value="Protein tyrosine phosphatase superfamily"/>
    <property type="match status" value="1"/>
</dbReference>
<dbReference type="Proteomes" id="UP000739538">
    <property type="component" value="Unassembled WGS sequence"/>
</dbReference>
<dbReference type="InterPro" id="IPR000387">
    <property type="entry name" value="Tyr_Pase_dom"/>
</dbReference>
<dbReference type="PROSITE" id="PS00383">
    <property type="entry name" value="TYR_PHOSPHATASE_1"/>
    <property type="match status" value="1"/>
</dbReference>
<evidence type="ECO:0000313" key="3">
    <source>
        <dbReference type="EMBL" id="MCA9755298.1"/>
    </source>
</evidence>
<organism evidence="3 4">
    <name type="scientific">Eiseniibacteriota bacterium</name>
    <dbReference type="NCBI Taxonomy" id="2212470"/>
    <lineage>
        <taxon>Bacteria</taxon>
        <taxon>Candidatus Eiseniibacteriota</taxon>
    </lineage>
</organism>
<reference evidence="3" key="1">
    <citation type="submission" date="2020-04" db="EMBL/GenBank/DDBJ databases">
        <authorList>
            <person name="Zhang T."/>
        </authorList>
    </citation>
    <scope>NUCLEOTIDE SEQUENCE</scope>
    <source>
        <strain evidence="3">HKST-UBA02</strain>
    </source>
</reference>
<sequence length="435" mass="48639">MTFGVGLLIALSANLLLSGCASTHNYTAPNSPRYSGTATNLLPDPDSEIRVVSFNVEHARRISEAIELLRTAPGLQGADVVLLQEMDAKGVEAIADSLGMYWIYYPAMVSASTGRDFGNAILSRWPLRDDEKILLPHTEFWKNSRRIAVSATVDIEGRPVRLYSVHLALPFLVSRSGRRDQVEAILRDVAWHPGPVIIGGDFNAQGVGEPIEDAGFSWPTRGLGHTTKVFAVDHIFARGFDYAGDPPSGVGLDEEDASDHRPVWAVFRPVEREPIASVPWRFARKDRTLPMDNAAYIEPDLVRCDWPGDRGLEELRRRGFRTIVNLTGDGGERDKAKELGFEYFEIPLTATLWSSPPKASQVEQFLELLTDPARRPLAFHCKQGKDRTGTMAALYRIEAGRWTNGEAIEEMQAFGYHDWFKDLIQYVRSYVPRRS</sequence>
<dbReference type="GO" id="GO:0006506">
    <property type="term" value="P:GPI anchor biosynthetic process"/>
    <property type="evidence" value="ECO:0007669"/>
    <property type="project" value="TreeGrafter"/>
</dbReference>
<dbReference type="InterPro" id="IPR055214">
    <property type="entry name" value="PTP-NADK"/>
</dbReference>
<evidence type="ECO:0000259" key="2">
    <source>
        <dbReference type="PROSITE" id="PS50056"/>
    </source>
</evidence>
<feature type="chain" id="PRO_5036900380" evidence="1">
    <location>
        <begin position="24"/>
        <end position="435"/>
    </location>
</feature>
<dbReference type="Pfam" id="PF03372">
    <property type="entry name" value="Exo_endo_phos"/>
    <property type="match status" value="1"/>
</dbReference>
<gene>
    <name evidence="3" type="ORF">KDA27_05805</name>
</gene>